<accession>A0A1G9KRX4</accession>
<dbReference type="STRING" id="563176.SAMN04488090_1115"/>
<dbReference type="InterPro" id="IPR058595">
    <property type="entry name" value="Avidin-like"/>
</dbReference>
<dbReference type="EMBL" id="FNGS01000002">
    <property type="protein sequence ID" value="SDL52379.1"/>
    <property type="molecule type" value="Genomic_DNA"/>
</dbReference>
<dbReference type="Proteomes" id="UP000198901">
    <property type="component" value="Unassembled WGS sequence"/>
</dbReference>
<keyword evidence="2" id="KW-1185">Reference proteome</keyword>
<gene>
    <name evidence="1" type="ORF">SAMN04488090_1115</name>
</gene>
<dbReference type="RefSeq" id="WP_093198837.1">
    <property type="nucleotide sequence ID" value="NZ_FNGS01000002.1"/>
</dbReference>
<sequence length="113" mass="12499">MSAFDYHRRRFRAVVNSDSGEVSGETIFQYFQEGDLLWAEYAGGAIRKGNIIGRVSPEGVITMHYQHVNTGGEIRSGSCVSVPERLPSGLIRLHESWQWTGGEAGTSVIEEIV</sequence>
<dbReference type="AlphaFoldDB" id="A0A1G9KRX4"/>
<evidence type="ECO:0000313" key="2">
    <source>
        <dbReference type="Proteomes" id="UP000198901"/>
    </source>
</evidence>
<evidence type="ECO:0000313" key="1">
    <source>
        <dbReference type="EMBL" id="SDL52379.1"/>
    </source>
</evidence>
<protein>
    <recommendedName>
        <fullName evidence="3">N-acetylglutamate synthase</fullName>
    </recommendedName>
</protein>
<dbReference type="Pfam" id="PF26421">
    <property type="entry name" value="Avidin_like"/>
    <property type="match status" value="1"/>
</dbReference>
<name>A0A1G9KRX4_9BACT</name>
<organism evidence="1 2">
    <name type="scientific">Siphonobacter aquaeclarae</name>
    <dbReference type="NCBI Taxonomy" id="563176"/>
    <lineage>
        <taxon>Bacteria</taxon>
        <taxon>Pseudomonadati</taxon>
        <taxon>Bacteroidota</taxon>
        <taxon>Cytophagia</taxon>
        <taxon>Cytophagales</taxon>
        <taxon>Cytophagaceae</taxon>
        <taxon>Siphonobacter</taxon>
    </lineage>
</organism>
<dbReference type="OrthoDB" id="5684515at2"/>
<evidence type="ECO:0008006" key="3">
    <source>
        <dbReference type="Google" id="ProtNLM"/>
    </source>
</evidence>
<reference evidence="1 2" key="1">
    <citation type="submission" date="2016-10" db="EMBL/GenBank/DDBJ databases">
        <authorList>
            <person name="de Groot N.N."/>
        </authorList>
    </citation>
    <scope>NUCLEOTIDE SEQUENCE [LARGE SCALE GENOMIC DNA]</scope>
    <source>
        <strain evidence="1 2">DSM 21668</strain>
    </source>
</reference>
<proteinExistence type="predicted"/>